<dbReference type="Pfam" id="PF00665">
    <property type="entry name" value="rve"/>
    <property type="match status" value="1"/>
</dbReference>
<dbReference type="OMA" id="NIMESSW"/>
<dbReference type="Gene3D" id="3.30.420.10">
    <property type="entry name" value="Ribonuclease H-like superfamily/Ribonuclease H"/>
    <property type="match status" value="1"/>
</dbReference>
<dbReference type="PANTHER" id="PTHR37984:SF5">
    <property type="entry name" value="PROTEIN NYNRIN-LIKE"/>
    <property type="match status" value="1"/>
</dbReference>
<feature type="domain" description="Integrase catalytic" evidence="1">
    <location>
        <begin position="203"/>
        <end position="319"/>
    </location>
</feature>
<dbReference type="InterPro" id="IPR050951">
    <property type="entry name" value="Retrovirus_Pol_polyprotein"/>
</dbReference>
<organism evidence="2 3">
    <name type="scientific">Thelohanellus kitauei</name>
    <name type="common">Myxosporean</name>
    <dbReference type="NCBI Taxonomy" id="669202"/>
    <lineage>
        <taxon>Eukaryota</taxon>
        <taxon>Metazoa</taxon>
        <taxon>Cnidaria</taxon>
        <taxon>Myxozoa</taxon>
        <taxon>Myxosporea</taxon>
        <taxon>Bivalvulida</taxon>
        <taxon>Platysporina</taxon>
        <taxon>Myxobolidae</taxon>
        <taxon>Thelohanellus</taxon>
    </lineage>
</organism>
<dbReference type="Proteomes" id="UP000031668">
    <property type="component" value="Unassembled WGS sequence"/>
</dbReference>
<dbReference type="AlphaFoldDB" id="A0A0C2MJ63"/>
<dbReference type="FunFam" id="1.10.340.70:FF:000003">
    <property type="entry name" value="Protein CBG25708"/>
    <property type="match status" value="1"/>
</dbReference>
<name>A0A0C2MJ63_THEKT</name>
<accession>A0A0C2MJ63</accession>
<protein>
    <submittedName>
        <fullName evidence="2">Transposon Ty3-G Gag-Pol polyprotein</fullName>
    </submittedName>
</protein>
<dbReference type="Gene3D" id="1.10.340.70">
    <property type="match status" value="1"/>
</dbReference>
<evidence type="ECO:0000259" key="1">
    <source>
        <dbReference type="PROSITE" id="PS50994"/>
    </source>
</evidence>
<dbReference type="InterPro" id="IPR036397">
    <property type="entry name" value="RNaseH_sf"/>
</dbReference>
<reference evidence="2 3" key="1">
    <citation type="journal article" date="2014" name="Genome Biol. Evol.">
        <title>The genome of the myxosporean Thelohanellus kitauei shows adaptations to nutrient acquisition within its fish host.</title>
        <authorList>
            <person name="Yang Y."/>
            <person name="Xiong J."/>
            <person name="Zhou Z."/>
            <person name="Huo F."/>
            <person name="Miao W."/>
            <person name="Ran C."/>
            <person name="Liu Y."/>
            <person name="Zhang J."/>
            <person name="Feng J."/>
            <person name="Wang M."/>
            <person name="Wang M."/>
            <person name="Wang L."/>
            <person name="Yao B."/>
        </authorList>
    </citation>
    <scope>NUCLEOTIDE SEQUENCE [LARGE SCALE GENOMIC DNA]</scope>
    <source>
        <strain evidence="2">Wuqing</strain>
    </source>
</reference>
<comment type="caution">
    <text evidence="2">The sequence shown here is derived from an EMBL/GenBank/DDBJ whole genome shotgun (WGS) entry which is preliminary data.</text>
</comment>
<sequence>MITDHRPLERIFGKNKNIASSISSRLIRWAIILSAYTFDIKYKSGSTNSLADFLSRCPAQEYTDPAYVDNTSSIGRILLVQQDAKLNKNLLKKHSIDDRTTQKIKHYLRFGWPNKGVLEHDFHPYYEKRIDISIEEEVLICQDRIIVPETLKGDILKYFHTGHPGITEMKSLSQYYVWWPSMNKDIEDYVNKCYQCQSLRKNVVESPLYSWNIMESSWTRIHVDLAGPIDNNYWLVIVDAHSKWAEVYTIKQITADNIINGMRDCFSRFRIPKVVVTDNGSQFISHTFSEFLSRNGVKHIKSSPYHPKTNGQVERTILR</sequence>
<evidence type="ECO:0000313" key="2">
    <source>
        <dbReference type="EMBL" id="KII64390.1"/>
    </source>
</evidence>
<dbReference type="PROSITE" id="PS50994">
    <property type="entry name" value="INTEGRASE"/>
    <property type="match status" value="1"/>
</dbReference>
<dbReference type="GO" id="GO:0015074">
    <property type="term" value="P:DNA integration"/>
    <property type="evidence" value="ECO:0007669"/>
    <property type="project" value="InterPro"/>
</dbReference>
<dbReference type="OrthoDB" id="5978836at2759"/>
<dbReference type="InterPro" id="IPR001584">
    <property type="entry name" value="Integrase_cat-core"/>
</dbReference>
<evidence type="ECO:0000313" key="3">
    <source>
        <dbReference type="Proteomes" id="UP000031668"/>
    </source>
</evidence>
<proteinExistence type="predicted"/>
<dbReference type="InterPro" id="IPR012337">
    <property type="entry name" value="RNaseH-like_sf"/>
</dbReference>
<dbReference type="Pfam" id="PF17921">
    <property type="entry name" value="Integrase_H2C2"/>
    <property type="match status" value="1"/>
</dbReference>
<dbReference type="InterPro" id="IPR041588">
    <property type="entry name" value="Integrase_H2C2"/>
</dbReference>
<keyword evidence="3" id="KW-1185">Reference proteome</keyword>
<dbReference type="GO" id="GO:0003676">
    <property type="term" value="F:nucleic acid binding"/>
    <property type="evidence" value="ECO:0007669"/>
    <property type="project" value="InterPro"/>
</dbReference>
<gene>
    <name evidence="2" type="ORF">RF11_11586</name>
</gene>
<dbReference type="EMBL" id="JWZT01004316">
    <property type="protein sequence ID" value="KII64390.1"/>
    <property type="molecule type" value="Genomic_DNA"/>
</dbReference>
<dbReference type="SUPFAM" id="SSF53098">
    <property type="entry name" value="Ribonuclease H-like"/>
    <property type="match status" value="1"/>
</dbReference>
<dbReference type="PANTHER" id="PTHR37984">
    <property type="entry name" value="PROTEIN CBG26694"/>
    <property type="match status" value="1"/>
</dbReference>